<dbReference type="EMBL" id="LAZR01061123">
    <property type="protein sequence ID" value="KKK64221.1"/>
    <property type="molecule type" value="Genomic_DNA"/>
</dbReference>
<name>A0A0F8ZW97_9ZZZZ</name>
<evidence type="ECO:0008006" key="2">
    <source>
        <dbReference type="Google" id="ProtNLM"/>
    </source>
</evidence>
<comment type="caution">
    <text evidence="1">The sequence shown here is derived from an EMBL/GenBank/DDBJ whole genome shotgun (WGS) entry which is preliminary data.</text>
</comment>
<gene>
    <name evidence="1" type="ORF">LCGC14_2986430</name>
</gene>
<evidence type="ECO:0000313" key="1">
    <source>
        <dbReference type="EMBL" id="KKK64221.1"/>
    </source>
</evidence>
<dbReference type="AlphaFoldDB" id="A0A0F8ZW97"/>
<sequence length="87" mass="10072">MDTIAEAIRTTRKPHKCWGCAKVYPAKTTMKYIKTVDNGDFVGSYWCKTCEDFLDTLSYWDKEDGFLMGDLLNYDHYPERVTSEVTG</sequence>
<reference evidence="1" key="1">
    <citation type="journal article" date="2015" name="Nature">
        <title>Complex archaea that bridge the gap between prokaryotes and eukaryotes.</title>
        <authorList>
            <person name="Spang A."/>
            <person name="Saw J.H."/>
            <person name="Jorgensen S.L."/>
            <person name="Zaremba-Niedzwiedzka K."/>
            <person name="Martijn J."/>
            <person name="Lind A.E."/>
            <person name="van Eijk R."/>
            <person name="Schleper C."/>
            <person name="Guy L."/>
            <person name="Ettema T.J."/>
        </authorList>
    </citation>
    <scope>NUCLEOTIDE SEQUENCE</scope>
</reference>
<organism evidence="1">
    <name type="scientific">marine sediment metagenome</name>
    <dbReference type="NCBI Taxonomy" id="412755"/>
    <lineage>
        <taxon>unclassified sequences</taxon>
        <taxon>metagenomes</taxon>
        <taxon>ecological metagenomes</taxon>
    </lineage>
</organism>
<protein>
    <recommendedName>
        <fullName evidence="2">PARP-type domain-containing protein</fullName>
    </recommendedName>
</protein>
<accession>A0A0F8ZW97</accession>
<proteinExistence type="predicted"/>